<dbReference type="AlphaFoldDB" id="A0A9P5MSU8"/>
<name>A0A9P5MSU8_9AGAM</name>
<proteinExistence type="predicted"/>
<accession>A0A9P5MSU8</accession>
<feature type="region of interest" description="Disordered" evidence="1">
    <location>
        <begin position="281"/>
        <end position="300"/>
    </location>
</feature>
<comment type="caution">
    <text evidence="2">The sequence shown here is derived from an EMBL/GenBank/DDBJ whole genome shotgun (WGS) entry which is preliminary data.</text>
</comment>
<feature type="compositionally biased region" description="Pro residues" evidence="1">
    <location>
        <begin position="111"/>
        <end position="123"/>
    </location>
</feature>
<organism evidence="2 3">
    <name type="scientific">Russula ochroleuca</name>
    <dbReference type="NCBI Taxonomy" id="152965"/>
    <lineage>
        <taxon>Eukaryota</taxon>
        <taxon>Fungi</taxon>
        <taxon>Dikarya</taxon>
        <taxon>Basidiomycota</taxon>
        <taxon>Agaricomycotina</taxon>
        <taxon>Agaricomycetes</taxon>
        <taxon>Russulales</taxon>
        <taxon>Russulaceae</taxon>
        <taxon>Russula</taxon>
    </lineage>
</organism>
<reference evidence="2" key="1">
    <citation type="submission" date="2019-10" db="EMBL/GenBank/DDBJ databases">
        <authorList>
            <consortium name="DOE Joint Genome Institute"/>
            <person name="Kuo A."/>
            <person name="Miyauchi S."/>
            <person name="Kiss E."/>
            <person name="Drula E."/>
            <person name="Kohler A."/>
            <person name="Sanchez-Garcia M."/>
            <person name="Andreopoulos B."/>
            <person name="Barry K.W."/>
            <person name="Bonito G."/>
            <person name="Buee M."/>
            <person name="Carver A."/>
            <person name="Chen C."/>
            <person name="Cichocki N."/>
            <person name="Clum A."/>
            <person name="Culley D."/>
            <person name="Crous P.W."/>
            <person name="Fauchery L."/>
            <person name="Girlanda M."/>
            <person name="Hayes R."/>
            <person name="Keri Z."/>
            <person name="LaButti K."/>
            <person name="Lipzen A."/>
            <person name="Lombard V."/>
            <person name="Magnuson J."/>
            <person name="Maillard F."/>
            <person name="Morin E."/>
            <person name="Murat C."/>
            <person name="Nolan M."/>
            <person name="Ohm R."/>
            <person name="Pangilinan J."/>
            <person name="Pereira M."/>
            <person name="Perotto S."/>
            <person name="Peter M."/>
            <person name="Riley R."/>
            <person name="Sitrit Y."/>
            <person name="Stielow B."/>
            <person name="Szollosi G."/>
            <person name="Zifcakova L."/>
            <person name="Stursova M."/>
            <person name="Spatafora J.W."/>
            <person name="Tedersoo L."/>
            <person name="Vaario L.-M."/>
            <person name="Yamada A."/>
            <person name="Yan M."/>
            <person name="Wang P."/>
            <person name="Xu J."/>
            <person name="Bruns T."/>
            <person name="Baldrian P."/>
            <person name="Vilgalys R."/>
            <person name="Henrissat B."/>
            <person name="Grigoriev I.V."/>
            <person name="Hibbett D."/>
            <person name="Nagy L.G."/>
            <person name="Martin F.M."/>
        </authorList>
    </citation>
    <scope>NUCLEOTIDE SEQUENCE</scope>
    <source>
        <strain evidence="2">Prilba</strain>
    </source>
</reference>
<evidence type="ECO:0000313" key="3">
    <source>
        <dbReference type="Proteomes" id="UP000759537"/>
    </source>
</evidence>
<protein>
    <submittedName>
        <fullName evidence="2">Uncharacterized protein</fullName>
    </submittedName>
</protein>
<keyword evidence="3" id="KW-1185">Reference proteome</keyword>
<sequence>MQLRLISHPPAPVMLFTISFIPTDLHPLPPNWDSQLAILSATDLELPRTVYALDMSTWLTEILEQVTFDVVSLTVSAVFTDGHTEDWPLMDHACINILEGIVDGLRQTVHRPPPSPPTAPPSPSVSSVFKKPAKHKKQRSLLMQLVQSIIPNNNPPVQLPFVALPPPPPPPPHEQSAEDVMYKFLTASKELRRRARSGLLDAFRRFVVQELKSRLPLGGYTVWIAQSTLRRTEEHMASLAECVGSTISLPLQESSFDCQTATVPEDLFAYDDDVDATSETASLSRTVGTESDGSSIHTPDSTCAFRRGVPAALALTDPNVEAFAALSRRAFRLREHLHRTETAQRSAATDEAALLAMAEVRGRRRAWLNRQLRGGAHLSHIGFATPVQSSQLVRFAPVTAAPPTVSSSRLQIVSPRLFPVVEESEEDLDAYTMVFPTPIRRHKQVRMRTKSVRYSRAPPGLDLDGESAMEFGPPVLMVPPPAIMPPPYSVTTVVAPIPEHEFDLELGVIGEAFANSKGIEYECGEWLPGIRLESR</sequence>
<gene>
    <name evidence="2" type="ORF">DFH94DRAFT_92412</name>
</gene>
<evidence type="ECO:0000256" key="1">
    <source>
        <dbReference type="SAM" id="MobiDB-lite"/>
    </source>
</evidence>
<dbReference type="EMBL" id="WHVB01000013">
    <property type="protein sequence ID" value="KAF8477762.1"/>
    <property type="molecule type" value="Genomic_DNA"/>
</dbReference>
<feature type="region of interest" description="Disordered" evidence="1">
    <location>
        <begin position="107"/>
        <end position="130"/>
    </location>
</feature>
<evidence type="ECO:0000313" key="2">
    <source>
        <dbReference type="EMBL" id="KAF8477762.1"/>
    </source>
</evidence>
<dbReference type="Proteomes" id="UP000759537">
    <property type="component" value="Unassembled WGS sequence"/>
</dbReference>
<dbReference type="OrthoDB" id="3224257at2759"/>
<reference evidence="2" key="2">
    <citation type="journal article" date="2020" name="Nat. Commun.">
        <title>Large-scale genome sequencing of mycorrhizal fungi provides insights into the early evolution of symbiotic traits.</title>
        <authorList>
            <person name="Miyauchi S."/>
            <person name="Kiss E."/>
            <person name="Kuo A."/>
            <person name="Drula E."/>
            <person name="Kohler A."/>
            <person name="Sanchez-Garcia M."/>
            <person name="Morin E."/>
            <person name="Andreopoulos B."/>
            <person name="Barry K.W."/>
            <person name="Bonito G."/>
            <person name="Buee M."/>
            <person name="Carver A."/>
            <person name="Chen C."/>
            <person name="Cichocki N."/>
            <person name="Clum A."/>
            <person name="Culley D."/>
            <person name="Crous P.W."/>
            <person name="Fauchery L."/>
            <person name="Girlanda M."/>
            <person name="Hayes R.D."/>
            <person name="Keri Z."/>
            <person name="LaButti K."/>
            <person name="Lipzen A."/>
            <person name="Lombard V."/>
            <person name="Magnuson J."/>
            <person name="Maillard F."/>
            <person name="Murat C."/>
            <person name="Nolan M."/>
            <person name="Ohm R.A."/>
            <person name="Pangilinan J."/>
            <person name="Pereira M.F."/>
            <person name="Perotto S."/>
            <person name="Peter M."/>
            <person name="Pfister S."/>
            <person name="Riley R."/>
            <person name="Sitrit Y."/>
            <person name="Stielow J.B."/>
            <person name="Szollosi G."/>
            <person name="Zifcakova L."/>
            <person name="Stursova M."/>
            <person name="Spatafora J.W."/>
            <person name="Tedersoo L."/>
            <person name="Vaario L.M."/>
            <person name="Yamada A."/>
            <person name="Yan M."/>
            <person name="Wang P."/>
            <person name="Xu J."/>
            <person name="Bruns T."/>
            <person name="Baldrian P."/>
            <person name="Vilgalys R."/>
            <person name="Dunand C."/>
            <person name="Henrissat B."/>
            <person name="Grigoriev I.V."/>
            <person name="Hibbett D."/>
            <person name="Nagy L.G."/>
            <person name="Martin F.M."/>
        </authorList>
    </citation>
    <scope>NUCLEOTIDE SEQUENCE</scope>
    <source>
        <strain evidence="2">Prilba</strain>
    </source>
</reference>